<name>L0KB13_HALHC</name>
<dbReference type="Proteomes" id="UP000010880">
    <property type="component" value="Chromosome"/>
</dbReference>
<dbReference type="CDD" id="cd04301">
    <property type="entry name" value="NAT_SF"/>
    <property type="match status" value="1"/>
</dbReference>
<dbReference type="InterPro" id="IPR016181">
    <property type="entry name" value="Acyl_CoA_acyltransferase"/>
</dbReference>
<evidence type="ECO:0000313" key="4">
    <source>
        <dbReference type="Proteomes" id="UP000010880"/>
    </source>
</evidence>
<dbReference type="GO" id="GO:0008080">
    <property type="term" value="F:N-acetyltransferase activity"/>
    <property type="evidence" value="ECO:0007669"/>
    <property type="project" value="InterPro"/>
</dbReference>
<gene>
    <name evidence="3" type="ordered locus">Halha_1626</name>
</gene>
<evidence type="ECO:0000256" key="1">
    <source>
        <dbReference type="ARBA" id="ARBA00022679"/>
    </source>
</evidence>
<dbReference type="eggNOG" id="COG0456">
    <property type="taxonomic scope" value="Bacteria"/>
</dbReference>
<feature type="domain" description="N-acetyltransferase" evidence="2">
    <location>
        <begin position="3"/>
        <end position="151"/>
    </location>
</feature>
<dbReference type="OrthoDB" id="2111574at2"/>
<dbReference type="InterPro" id="IPR000182">
    <property type="entry name" value="GNAT_dom"/>
</dbReference>
<dbReference type="Pfam" id="PF00583">
    <property type="entry name" value="Acetyltransf_1"/>
    <property type="match status" value="1"/>
</dbReference>
<sequence length="165" mass="18772">MECEIKKAGTEDCKLVFNLTKQAFQDYLGPAFSSLVPALQESIGDVAEEIKKKEVLIAYLDGKAAGSVRFSLLTESQYCLSRLGVLDEYQGQQVGKELIKAVEKRVIEKGGQEIILYSAYRKKELINFYQSLGYQIVKIRNDNDYMRAKLKKQLNYKSQKVEVIT</sequence>
<dbReference type="KEGG" id="hhl:Halha_1626"/>
<dbReference type="AlphaFoldDB" id="L0KB13"/>
<dbReference type="EMBL" id="CP003359">
    <property type="protein sequence ID" value="AGB41564.1"/>
    <property type="molecule type" value="Genomic_DNA"/>
</dbReference>
<proteinExistence type="predicted"/>
<dbReference type="PROSITE" id="PS51186">
    <property type="entry name" value="GNAT"/>
    <property type="match status" value="1"/>
</dbReference>
<evidence type="ECO:0000259" key="2">
    <source>
        <dbReference type="PROSITE" id="PS51186"/>
    </source>
</evidence>
<keyword evidence="4" id="KW-1185">Reference proteome</keyword>
<dbReference type="RefSeq" id="WP_015327280.1">
    <property type="nucleotide sequence ID" value="NC_019978.1"/>
</dbReference>
<keyword evidence="1 3" id="KW-0808">Transferase</keyword>
<organism evidence="3 4">
    <name type="scientific">Halobacteroides halobius (strain ATCC 35273 / DSM 5150 / MD-1)</name>
    <dbReference type="NCBI Taxonomy" id="748449"/>
    <lineage>
        <taxon>Bacteria</taxon>
        <taxon>Bacillati</taxon>
        <taxon>Bacillota</taxon>
        <taxon>Clostridia</taxon>
        <taxon>Halanaerobiales</taxon>
        <taxon>Halobacteroidaceae</taxon>
        <taxon>Halobacteroides</taxon>
    </lineage>
</organism>
<dbReference type="SUPFAM" id="SSF55729">
    <property type="entry name" value="Acyl-CoA N-acyltransferases (Nat)"/>
    <property type="match status" value="1"/>
</dbReference>
<dbReference type="HOGENOM" id="CLU_131911_0_0_9"/>
<reference evidence="4" key="1">
    <citation type="submission" date="2012-02" db="EMBL/GenBank/DDBJ databases">
        <title>The complete genome of Halobacteroides halobius DSM 5150.</title>
        <authorList>
            <person name="Lucas S."/>
            <person name="Copeland A."/>
            <person name="Lapidus A."/>
            <person name="Glavina del Rio T."/>
            <person name="Dalin E."/>
            <person name="Tice H."/>
            <person name="Bruce D."/>
            <person name="Goodwin L."/>
            <person name="Pitluck S."/>
            <person name="Peters L."/>
            <person name="Mikhailova N."/>
            <person name="Gu W."/>
            <person name="Kyrpides N."/>
            <person name="Mavromatis K."/>
            <person name="Ivanova N."/>
            <person name="Brettin T."/>
            <person name="Detter J.C."/>
            <person name="Han C."/>
            <person name="Larimer F."/>
            <person name="Land M."/>
            <person name="Hauser L."/>
            <person name="Markowitz V."/>
            <person name="Cheng J.-F."/>
            <person name="Hugenholtz P."/>
            <person name="Woyke T."/>
            <person name="Wu D."/>
            <person name="Tindall B."/>
            <person name="Pomrenke H."/>
            <person name="Brambilla E."/>
            <person name="Klenk H.-P."/>
            <person name="Eisen J.A."/>
        </authorList>
    </citation>
    <scope>NUCLEOTIDE SEQUENCE [LARGE SCALE GENOMIC DNA]</scope>
    <source>
        <strain evidence="4">ATCC 35273 / DSM 5150 / MD-1</strain>
    </source>
</reference>
<accession>L0KB13</accession>
<dbReference type="Gene3D" id="3.40.630.30">
    <property type="match status" value="1"/>
</dbReference>
<dbReference type="PANTHER" id="PTHR13947:SF37">
    <property type="entry name" value="LD18367P"/>
    <property type="match status" value="1"/>
</dbReference>
<protein>
    <submittedName>
        <fullName evidence="3">Putative acetyltransferase</fullName>
    </submittedName>
</protein>
<dbReference type="InterPro" id="IPR050769">
    <property type="entry name" value="NAT_camello-type"/>
</dbReference>
<evidence type="ECO:0000313" key="3">
    <source>
        <dbReference type="EMBL" id="AGB41564.1"/>
    </source>
</evidence>
<dbReference type="PANTHER" id="PTHR13947">
    <property type="entry name" value="GNAT FAMILY N-ACETYLTRANSFERASE"/>
    <property type="match status" value="1"/>
</dbReference>
<dbReference type="STRING" id="748449.Halha_1626"/>